<dbReference type="STRING" id="320771.Cflav_PD5665"/>
<protein>
    <recommendedName>
        <fullName evidence="4">Immunoglobulin I-set domain protein</fullName>
    </recommendedName>
</protein>
<dbReference type="Gene3D" id="2.60.40.10">
    <property type="entry name" value="Immunoglobulins"/>
    <property type="match status" value="2"/>
</dbReference>
<dbReference type="SUPFAM" id="SSF48726">
    <property type="entry name" value="Immunoglobulin"/>
    <property type="match status" value="1"/>
</dbReference>
<dbReference type="Gene3D" id="2.60.120.200">
    <property type="match status" value="3"/>
</dbReference>
<keyword evidence="3" id="KW-1185">Reference proteome</keyword>
<evidence type="ECO:0000313" key="2">
    <source>
        <dbReference type="EMBL" id="EEF63030.1"/>
    </source>
</evidence>
<evidence type="ECO:0000313" key="3">
    <source>
        <dbReference type="Proteomes" id="UP000003688"/>
    </source>
</evidence>
<gene>
    <name evidence="2" type="ORF">Cflav_PD5665</name>
</gene>
<organism evidence="2 3">
    <name type="scientific">Pedosphaera parvula (strain Ellin514)</name>
    <dbReference type="NCBI Taxonomy" id="320771"/>
    <lineage>
        <taxon>Bacteria</taxon>
        <taxon>Pseudomonadati</taxon>
        <taxon>Verrucomicrobiota</taxon>
        <taxon>Pedosphaerae</taxon>
        <taxon>Pedosphaerales</taxon>
        <taxon>Pedosphaeraceae</taxon>
        <taxon>Pedosphaera</taxon>
    </lineage>
</organism>
<dbReference type="InterPro" id="IPR013320">
    <property type="entry name" value="ConA-like_dom_sf"/>
</dbReference>
<dbReference type="OrthoDB" id="176411at2"/>
<dbReference type="RefSeq" id="WP_007412843.1">
    <property type="nucleotide sequence ID" value="NZ_ABOX02000002.1"/>
</dbReference>
<evidence type="ECO:0000256" key="1">
    <source>
        <dbReference type="SAM" id="Phobius"/>
    </source>
</evidence>
<keyword evidence="1" id="KW-0812">Transmembrane</keyword>
<comment type="caution">
    <text evidence="2">The sequence shown here is derived from an EMBL/GenBank/DDBJ whole genome shotgun (WGS) entry which is preliminary data.</text>
</comment>
<name>B9XAJ5_PEDPL</name>
<sequence precursor="true">MIVPTAQVYSRASTSQPIGIPLIISRPGRRGLLGLLIVAALFYISMPARAGTVALWKFDAANPAADSSGNGNNLALNGNITFSGDAPTNAPGITNSVIFDGASYAQTIGTLNLTPYNQLTIEFFAKFTVGGGLQMFFAQNNPNNVTGAFYLDRGESSASGLKMSQRTAAGFETDVAPGPTEGAWHHYALTIDESGTNPIVKIYVDGYQVDTGGVSAGLQTFINDYFTIGAYPPAYNLGYHGLMGEMRISSSILPSPQFLIGAQTPRIFISQQPQNTAVVTNSPATFKVVATVQNGDPTPPLQYQWQRNGSNIPDATNSSYTLSAPTLSDNAVQFDVVLSALGAASVTSSNVTLTVATNSVVAFWKFDAANPTVDSSGYGNNLALTGNITFSNDAPTNAPGSTNSAVFDGASYARTLGTFNLSLYNQLTIEFYAKYTIGGGLQMFFAQNNPNNVLGAFYFDRGESSATGLKVAQKTATSGIITGVAPGPSDEAWHHYALTMDESGTNPVFQVYVDGYLVGTGGAGGQGLINDFFTIGAYPPSYNFRYQGLMSEMRVSSGVLTPAQFLIGAQIPRIFISQQPQNTAVVTNSPATFMVVASVQNGTQSLHYQWQRNGVNIAGATNSSYTLSATTLTDDSAQFDVVLSTPPAMPVTSSNAVLTVVTNATVALWTFDAANPAVDSSGNGNDLTLVGNITISDDVSINAPGTTNSVVFDGGSLAQTTQPLDLTRYNQLTVEFFAKYSINGGLQMFFAQNNPNFVAGAFYLDRGESSSNGLKVSQRTADANFETSVAPGSIDGEWHHYALTMDESGISPIFKIYVDGYQTDTGGQSGGIQAFINDYFTIGAYPPGYNFNYQGLMGEMRVSTGILNPAQFLNGPAKLQITAANGHAVISWPQNAGSFTLQQASNLPGTWTALTNNPAVSGLNWQVTVPTTSSAKFYRLFR</sequence>
<dbReference type="Proteomes" id="UP000003688">
    <property type="component" value="Unassembled WGS sequence"/>
</dbReference>
<accession>B9XAJ5</accession>
<dbReference type="InterPro" id="IPR013783">
    <property type="entry name" value="Ig-like_fold"/>
</dbReference>
<dbReference type="SUPFAM" id="SSF49899">
    <property type="entry name" value="Concanavalin A-like lectins/glucanases"/>
    <property type="match status" value="3"/>
</dbReference>
<dbReference type="EMBL" id="ABOX02000002">
    <property type="protein sequence ID" value="EEF63030.1"/>
    <property type="molecule type" value="Genomic_DNA"/>
</dbReference>
<keyword evidence="1" id="KW-1133">Transmembrane helix</keyword>
<dbReference type="InterPro" id="IPR036179">
    <property type="entry name" value="Ig-like_dom_sf"/>
</dbReference>
<reference evidence="2 3" key="1">
    <citation type="journal article" date="2011" name="J. Bacteriol.">
        <title>Genome sequence of 'Pedosphaera parvula' Ellin514, an aerobic Verrucomicrobial isolate from pasture soil.</title>
        <authorList>
            <person name="Kant R."/>
            <person name="van Passel M.W."/>
            <person name="Sangwan P."/>
            <person name="Palva A."/>
            <person name="Lucas S."/>
            <person name="Copeland A."/>
            <person name="Lapidus A."/>
            <person name="Glavina Del Rio T."/>
            <person name="Dalin E."/>
            <person name="Tice H."/>
            <person name="Bruce D."/>
            <person name="Goodwin L."/>
            <person name="Pitluck S."/>
            <person name="Chertkov O."/>
            <person name="Larimer F.W."/>
            <person name="Land M.L."/>
            <person name="Hauser L."/>
            <person name="Brettin T.S."/>
            <person name="Detter J.C."/>
            <person name="Han S."/>
            <person name="de Vos W.M."/>
            <person name="Janssen P.H."/>
            <person name="Smidt H."/>
        </authorList>
    </citation>
    <scope>NUCLEOTIDE SEQUENCE [LARGE SCALE GENOMIC DNA]</scope>
    <source>
        <strain evidence="2 3">Ellin514</strain>
    </source>
</reference>
<dbReference type="AlphaFoldDB" id="B9XAJ5"/>
<dbReference type="Pfam" id="PF13385">
    <property type="entry name" value="Laminin_G_3"/>
    <property type="match status" value="3"/>
</dbReference>
<evidence type="ECO:0008006" key="4">
    <source>
        <dbReference type="Google" id="ProtNLM"/>
    </source>
</evidence>
<feature type="transmembrane region" description="Helical" evidence="1">
    <location>
        <begin position="32"/>
        <end position="56"/>
    </location>
</feature>
<keyword evidence="1" id="KW-0472">Membrane</keyword>
<proteinExistence type="predicted"/>